<dbReference type="GO" id="GO:0003677">
    <property type="term" value="F:DNA binding"/>
    <property type="evidence" value="ECO:0007669"/>
    <property type="project" value="UniProtKB-KW"/>
</dbReference>
<dbReference type="PANTHER" id="PTHR33164">
    <property type="entry name" value="TRANSCRIPTIONAL REGULATOR, MARR FAMILY"/>
    <property type="match status" value="1"/>
</dbReference>
<dbReference type="STRING" id="489703.SAMN04488038_10772"/>
<evidence type="ECO:0000256" key="4">
    <source>
        <dbReference type="ARBA" id="ARBA00023125"/>
    </source>
</evidence>
<dbReference type="RefSeq" id="WP_093285327.1">
    <property type="nucleotide sequence ID" value="NZ_FOFS01000007.1"/>
</dbReference>
<keyword evidence="4 7" id="KW-0238">DNA-binding</keyword>
<dbReference type="OrthoDB" id="9806864at2"/>
<dbReference type="GO" id="GO:0003700">
    <property type="term" value="F:DNA-binding transcription factor activity"/>
    <property type="evidence" value="ECO:0007669"/>
    <property type="project" value="InterPro"/>
</dbReference>
<dbReference type="InterPro" id="IPR055166">
    <property type="entry name" value="Transc_reg_Sar_Rot_HTH"/>
</dbReference>
<evidence type="ECO:0000313" key="8">
    <source>
        <dbReference type="Proteomes" id="UP000199233"/>
    </source>
</evidence>
<gene>
    <name evidence="7" type="ORF">SAMN04488038_10772</name>
</gene>
<evidence type="ECO:0000256" key="2">
    <source>
        <dbReference type="ARBA" id="ARBA00022490"/>
    </source>
</evidence>
<keyword evidence="2" id="KW-0963">Cytoplasm</keyword>
<dbReference type="SUPFAM" id="SSF46785">
    <property type="entry name" value="Winged helix' DNA-binding domain"/>
    <property type="match status" value="1"/>
</dbReference>
<dbReference type="InterPro" id="IPR039422">
    <property type="entry name" value="MarR/SlyA-like"/>
</dbReference>
<protein>
    <submittedName>
        <fullName evidence="7">DNA-binding transcriptional regulator, MarR family</fullName>
    </submittedName>
</protein>
<dbReference type="Pfam" id="PF22381">
    <property type="entry name" value="Staph_reg_Sar_Rot"/>
    <property type="match status" value="1"/>
</dbReference>
<accession>A0A1H9GH60</accession>
<dbReference type="Gene3D" id="1.10.10.10">
    <property type="entry name" value="Winged helix-like DNA-binding domain superfamily/Winged helix DNA-binding domain"/>
    <property type="match status" value="1"/>
</dbReference>
<proteinExistence type="predicted"/>
<dbReference type="AlphaFoldDB" id="A0A1H9GH60"/>
<dbReference type="SMART" id="SM00347">
    <property type="entry name" value="HTH_MARR"/>
    <property type="match status" value="1"/>
</dbReference>
<dbReference type="GO" id="GO:0006950">
    <property type="term" value="P:response to stress"/>
    <property type="evidence" value="ECO:0007669"/>
    <property type="project" value="TreeGrafter"/>
</dbReference>
<dbReference type="EMBL" id="FOFS01000007">
    <property type="protein sequence ID" value="SEQ49396.1"/>
    <property type="molecule type" value="Genomic_DNA"/>
</dbReference>
<evidence type="ECO:0000256" key="3">
    <source>
        <dbReference type="ARBA" id="ARBA00023015"/>
    </source>
</evidence>
<feature type="domain" description="HTH marR-type" evidence="6">
    <location>
        <begin position="17"/>
        <end position="147"/>
    </location>
</feature>
<keyword evidence="8" id="KW-1185">Reference proteome</keyword>
<keyword evidence="5" id="KW-0804">Transcription</keyword>
<dbReference type="InterPro" id="IPR036390">
    <property type="entry name" value="WH_DNA-bd_sf"/>
</dbReference>
<evidence type="ECO:0000256" key="5">
    <source>
        <dbReference type="ARBA" id="ARBA00023163"/>
    </source>
</evidence>
<dbReference type="FunFam" id="1.10.10.10:FF:000163">
    <property type="entry name" value="MarR family transcriptional regulator"/>
    <property type="match status" value="1"/>
</dbReference>
<dbReference type="Proteomes" id="UP000199233">
    <property type="component" value="Unassembled WGS sequence"/>
</dbReference>
<sequence>MPKTAASDAQDRALTLDEQLCFAIYSAMHALNKVYRELLQALELTYPQYLVMLTLWEADSLTVNEIGARLFLESSTLTPLLKRLEAAGLLTRTRAAEDERQVLVTLSAAGRRLRAKARDIPACMLQAMNQHPAELRQLREQIVQLRDSLLQHAA</sequence>
<evidence type="ECO:0000259" key="6">
    <source>
        <dbReference type="PROSITE" id="PS50995"/>
    </source>
</evidence>
<organism evidence="7 8">
    <name type="scientific">Solimonas aquatica</name>
    <dbReference type="NCBI Taxonomy" id="489703"/>
    <lineage>
        <taxon>Bacteria</taxon>
        <taxon>Pseudomonadati</taxon>
        <taxon>Pseudomonadota</taxon>
        <taxon>Gammaproteobacteria</taxon>
        <taxon>Nevskiales</taxon>
        <taxon>Nevskiaceae</taxon>
        <taxon>Solimonas</taxon>
    </lineage>
</organism>
<name>A0A1H9GH60_9GAMM</name>
<dbReference type="PANTHER" id="PTHR33164:SF5">
    <property type="entry name" value="ORGANIC HYDROPEROXIDE RESISTANCE TRANSCRIPTIONAL REGULATOR"/>
    <property type="match status" value="1"/>
</dbReference>
<keyword evidence="3" id="KW-0805">Transcription regulation</keyword>
<comment type="subcellular location">
    <subcellularLocation>
        <location evidence="1">Cytoplasm</location>
    </subcellularLocation>
</comment>
<dbReference type="PROSITE" id="PS50995">
    <property type="entry name" value="HTH_MARR_2"/>
    <property type="match status" value="1"/>
</dbReference>
<dbReference type="InterPro" id="IPR036388">
    <property type="entry name" value="WH-like_DNA-bd_sf"/>
</dbReference>
<reference evidence="7 8" key="1">
    <citation type="submission" date="2016-10" db="EMBL/GenBank/DDBJ databases">
        <authorList>
            <person name="de Groot N.N."/>
        </authorList>
    </citation>
    <scope>NUCLEOTIDE SEQUENCE [LARGE SCALE GENOMIC DNA]</scope>
    <source>
        <strain evidence="7 8">DSM 25927</strain>
    </source>
</reference>
<evidence type="ECO:0000313" key="7">
    <source>
        <dbReference type="EMBL" id="SEQ49396.1"/>
    </source>
</evidence>
<dbReference type="InterPro" id="IPR000835">
    <property type="entry name" value="HTH_MarR-typ"/>
</dbReference>
<evidence type="ECO:0000256" key="1">
    <source>
        <dbReference type="ARBA" id="ARBA00004496"/>
    </source>
</evidence>
<dbReference type="GO" id="GO:0005737">
    <property type="term" value="C:cytoplasm"/>
    <property type="evidence" value="ECO:0007669"/>
    <property type="project" value="UniProtKB-SubCell"/>
</dbReference>